<gene>
    <name evidence="1" type="ORF">VNO77_42083</name>
</gene>
<dbReference type="AlphaFoldDB" id="A0AAN9K236"/>
<dbReference type="EMBL" id="JAYMYQ010000010">
    <property type="protein sequence ID" value="KAK7308476.1"/>
    <property type="molecule type" value="Genomic_DNA"/>
</dbReference>
<dbReference type="Proteomes" id="UP001367508">
    <property type="component" value="Unassembled WGS sequence"/>
</dbReference>
<evidence type="ECO:0000313" key="2">
    <source>
        <dbReference type="Proteomes" id="UP001367508"/>
    </source>
</evidence>
<protein>
    <submittedName>
        <fullName evidence="1">Uncharacterized protein</fullName>
    </submittedName>
</protein>
<reference evidence="1 2" key="1">
    <citation type="submission" date="2024-01" db="EMBL/GenBank/DDBJ databases">
        <title>The genomes of 5 underutilized Papilionoideae crops provide insights into root nodulation and disease resistanc.</title>
        <authorList>
            <person name="Jiang F."/>
        </authorList>
    </citation>
    <scope>NUCLEOTIDE SEQUENCE [LARGE SCALE GENOMIC DNA]</scope>
    <source>
        <strain evidence="1">LVBAO_FW01</strain>
        <tissue evidence="1">Leaves</tissue>
    </source>
</reference>
<evidence type="ECO:0000313" key="1">
    <source>
        <dbReference type="EMBL" id="KAK7308476.1"/>
    </source>
</evidence>
<name>A0AAN9K236_CANGL</name>
<sequence>MIRIVTSTCSTEKEILGGEFWIFENKKKDSRLGGERRSFSDSLNLGRLGGCNSVGEVGRQLRSKKENLGDRRGSRFFRLFRIEAKTSRIHPGSTETYLTRFVEEISTFVQCDCGVDLNVGHANLLEERIKRTNYRSTLHIQRSKLLHRWIPPLLQQIFPRFQLLPLSRWFSLLQKVKIRNSVTAKGAIEAPTKWNIELNGVVFQGLLHTPPPTSWPHPSASPSTGSTTPSLSRTLAFHDGITCWEYVYIQDQSVATTLRLGRPLKHTKPNFVSKLPKTISSICVDECLRTHMLFTTNYLHERVEYVARDLARIRLIASGTPTIILPFKAMQTIAFGAKDLFRLEARQNQ</sequence>
<comment type="caution">
    <text evidence="1">The sequence shown here is derived from an EMBL/GenBank/DDBJ whole genome shotgun (WGS) entry which is preliminary data.</text>
</comment>
<proteinExistence type="predicted"/>
<accession>A0AAN9K236</accession>
<organism evidence="1 2">
    <name type="scientific">Canavalia gladiata</name>
    <name type="common">Sword bean</name>
    <name type="synonym">Dolichos gladiatus</name>
    <dbReference type="NCBI Taxonomy" id="3824"/>
    <lineage>
        <taxon>Eukaryota</taxon>
        <taxon>Viridiplantae</taxon>
        <taxon>Streptophyta</taxon>
        <taxon>Embryophyta</taxon>
        <taxon>Tracheophyta</taxon>
        <taxon>Spermatophyta</taxon>
        <taxon>Magnoliopsida</taxon>
        <taxon>eudicotyledons</taxon>
        <taxon>Gunneridae</taxon>
        <taxon>Pentapetalae</taxon>
        <taxon>rosids</taxon>
        <taxon>fabids</taxon>
        <taxon>Fabales</taxon>
        <taxon>Fabaceae</taxon>
        <taxon>Papilionoideae</taxon>
        <taxon>50 kb inversion clade</taxon>
        <taxon>NPAAA clade</taxon>
        <taxon>indigoferoid/millettioid clade</taxon>
        <taxon>Phaseoleae</taxon>
        <taxon>Canavalia</taxon>
    </lineage>
</organism>
<keyword evidence="2" id="KW-1185">Reference proteome</keyword>